<evidence type="ECO:0000256" key="2">
    <source>
        <dbReference type="ARBA" id="ARBA00024408"/>
    </source>
</evidence>
<dbReference type="Pfam" id="PF04628">
    <property type="entry name" value="Sedlin_N"/>
    <property type="match status" value="1"/>
</dbReference>
<reference evidence="5 6" key="1">
    <citation type="submission" date="2016-10" db="EMBL/GenBank/DDBJ databases">
        <title>Reductive evolution of mitochondrial metabolism and differential evolution of invasion-related proteins in Cryptosporidium.</title>
        <authorList>
            <person name="Liu S."/>
            <person name="Roellig D.M."/>
            <person name="Guo Y."/>
            <person name="Li N."/>
            <person name="Frace M.A."/>
            <person name="Tang K."/>
            <person name="Zhang L."/>
            <person name="Feng Y."/>
            <person name="Xiao L."/>
        </authorList>
    </citation>
    <scope>NUCLEOTIDE SEQUENCE [LARGE SCALE GENOMIC DNA]</scope>
    <source>
        <strain evidence="5">39726</strain>
    </source>
</reference>
<evidence type="ECO:0000313" key="6">
    <source>
        <dbReference type="Proteomes" id="UP000186176"/>
    </source>
</evidence>
<evidence type="ECO:0000256" key="4">
    <source>
        <dbReference type="SAM" id="Phobius"/>
    </source>
</evidence>
<proteinExistence type="inferred from homology"/>
<feature type="coiled-coil region" evidence="3">
    <location>
        <begin position="383"/>
        <end position="410"/>
    </location>
</feature>
<evidence type="ECO:0000313" key="5">
    <source>
        <dbReference type="EMBL" id="OII71885.1"/>
    </source>
</evidence>
<comment type="caution">
    <text evidence="5">The sequence shown here is derived from an EMBL/GenBank/DDBJ whole genome shotgun (WGS) entry which is preliminary data.</text>
</comment>
<keyword evidence="6" id="KW-1185">Reference proteome</keyword>
<organism evidence="5 6">
    <name type="scientific">Cryptosporidium ubiquitum</name>
    <dbReference type="NCBI Taxonomy" id="857276"/>
    <lineage>
        <taxon>Eukaryota</taxon>
        <taxon>Sar</taxon>
        <taxon>Alveolata</taxon>
        <taxon>Apicomplexa</taxon>
        <taxon>Conoidasida</taxon>
        <taxon>Coccidia</taxon>
        <taxon>Eucoccidiorida</taxon>
        <taxon>Eimeriorina</taxon>
        <taxon>Cryptosporidiidae</taxon>
        <taxon>Cryptosporidium</taxon>
    </lineage>
</organism>
<evidence type="ECO:0000256" key="1">
    <source>
        <dbReference type="ARBA" id="ARBA00006626"/>
    </source>
</evidence>
<dbReference type="RefSeq" id="XP_028873504.1">
    <property type="nucleotide sequence ID" value="XM_029017706.1"/>
</dbReference>
<keyword evidence="3" id="KW-0175">Coiled coil</keyword>
<accession>A0A1J4MG93</accession>
<dbReference type="GeneID" id="39977485"/>
<dbReference type="VEuPathDB" id="CryptoDB:cubi_00693"/>
<dbReference type="InterPro" id="IPR044760">
    <property type="entry name" value="TRAPPC2L"/>
</dbReference>
<name>A0A1J4MG93_9CRYT</name>
<comment type="similarity">
    <text evidence="1">Belongs to the TRAPP small subunits family. Sedlin subfamily.</text>
</comment>
<protein>
    <recommendedName>
        <fullName evidence="2">Trafficking protein particle complex subunit 2-like protein</fullName>
    </recommendedName>
</protein>
<dbReference type="PANTHER" id="PTHR12403">
    <property type="entry name" value="TRAFFICKING PROTEIN PARTICLE COMPLEX SUBUNIT 2"/>
    <property type="match status" value="1"/>
</dbReference>
<dbReference type="EMBL" id="LRBP01000027">
    <property type="protein sequence ID" value="OII71885.1"/>
    <property type="molecule type" value="Genomic_DNA"/>
</dbReference>
<dbReference type="InterPro" id="IPR011012">
    <property type="entry name" value="Longin-like_dom_sf"/>
</dbReference>
<dbReference type="OrthoDB" id="341880at2759"/>
<keyword evidence="4" id="KW-1133">Transmembrane helix</keyword>
<keyword evidence="4" id="KW-0472">Membrane</keyword>
<dbReference type="SUPFAM" id="SSF64356">
    <property type="entry name" value="SNARE-like"/>
    <property type="match status" value="1"/>
</dbReference>
<dbReference type="AlphaFoldDB" id="A0A1J4MG93"/>
<evidence type="ECO:0000256" key="3">
    <source>
        <dbReference type="SAM" id="Coils"/>
    </source>
</evidence>
<dbReference type="Gene3D" id="3.30.450.70">
    <property type="match status" value="1"/>
</dbReference>
<dbReference type="InterPro" id="IPR006722">
    <property type="entry name" value="Sedlin"/>
</dbReference>
<gene>
    <name evidence="5" type="ORF">cubi_00693</name>
</gene>
<dbReference type="GO" id="GO:0006888">
    <property type="term" value="P:endoplasmic reticulum to Golgi vesicle-mediated transport"/>
    <property type="evidence" value="ECO:0007669"/>
    <property type="project" value="InterPro"/>
</dbReference>
<sequence length="872" mass="99233">MEFITKDILELESILELYNWVQNYDNSKVPTKRSIFLEVKSKLNLKIVNKNNLLTPKTTGLLKNGSSRACAKHGENLSEKRYYPQRIQNYMGIGSDLCGKSIERRSRPSTLCSIYPISAFSRIHETLLDASYRNSRICDYNNSSSDGGESSEEYRSYMGEETGVDYNLNSKCQEIKRKSLKKESEKSIIDNKIVFDETECGKAKYNFKFSREIDIKSLSNLIIYLKNIIRSRSGSSCMNDDDYLRSGNNFCFLTLWKKIEESTQQKVGELNEEITVWQQLRDVLLLTGMSLKYPTWSGEQLTNIITRICPKKILNLIIENNRSKLQSNGDKNEICYQGLSELYYTFIENSKNVFDLFSVSKLIEESLTKYINLIKTLKYDQILSGVSKEIENLKIENNQLSSEEKDFLEVLSTYSTCGEYGFDEDGYASVLETDYNEFSGNNIMVDSNKRESKLIDSLGLFVNLSDVKRPLIDDYASNKVNSSISFSNGSNIENSNTTMITSTTTTANNNERNNTAKLNSVADLNDDNNDEFEFNIGNSVQQINENIINLGISRKLFQDLINETLIKNSSSSSLVYIEKGTLIDACRIIDDCIYHSNSILEYCHKNKVVKNKNSSRIALIWFFISIIIILFIIFVGKHNPAIELIEKTAFKSNDQYFKSGGIPIRSLNSKENLELHGKDNSHSKTHNNLIKASDCILSKDTNQVGVNSDICNVIGDITAECSMIQVICISIVDRSNQPLLFRTLENESLDSLHFAVYSALDIIERKTSGDAMEGSLDPYLGYLGPAISLSYEYEIYGFLSFSHVKIIVVLQDHPENEIELRNFFHNIYKAYVDSICNPFLLRTIETPKLIAKIDRLISNAREVNIQIDKSHS</sequence>
<feature type="transmembrane region" description="Helical" evidence="4">
    <location>
        <begin position="617"/>
        <end position="636"/>
    </location>
</feature>
<dbReference type="GO" id="GO:0005737">
    <property type="term" value="C:cytoplasm"/>
    <property type="evidence" value="ECO:0007669"/>
    <property type="project" value="GOC"/>
</dbReference>
<dbReference type="CDD" id="cd14854">
    <property type="entry name" value="TRAPPC2L"/>
    <property type="match status" value="1"/>
</dbReference>
<keyword evidence="4" id="KW-0812">Transmembrane</keyword>
<dbReference type="Proteomes" id="UP000186176">
    <property type="component" value="Unassembled WGS sequence"/>
</dbReference>